<accession>A0A7R9L9K4</accession>
<protein>
    <recommendedName>
        <fullName evidence="2">3-ketosteroid-9-alpha-monooxygenase oxygenase component-like C-terminal domain-containing protein</fullName>
    </recommendedName>
</protein>
<dbReference type="InterPro" id="IPR045605">
    <property type="entry name" value="KshA-like_C"/>
</dbReference>
<reference evidence="3" key="1">
    <citation type="submission" date="2020-11" db="EMBL/GenBank/DDBJ databases">
        <authorList>
            <person name="Tran Van P."/>
        </authorList>
    </citation>
    <scope>NUCLEOTIDE SEQUENCE</scope>
</reference>
<feature type="domain" description="3-ketosteroid-9-alpha-monooxygenase oxygenase component-like C-terminal" evidence="2">
    <location>
        <begin position="15"/>
        <end position="71"/>
    </location>
</feature>
<organism evidence="3">
    <name type="scientific">Medioppia subpectinata</name>
    <dbReference type="NCBI Taxonomy" id="1979941"/>
    <lineage>
        <taxon>Eukaryota</taxon>
        <taxon>Metazoa</taxon>
        <taxon>Ecdysozoa</taxon>
        <taxon>Arthropoda</taxon>
        <taxon>Chelicerata</taxon>
        <taxon>Arachnida</taxon>
        <taxon>Acari</taxon>
        <taxon>Acariformes</taxon>
        <taxon>Sarcoptiformes</taxon>
        <taxon>Oribatida</taxon>
        <taxon>Brachypylina</taxon>
        <taxon>Oppioidea</taxon>
        <taxon>Oppiidae</taxon>
        <taxon>Medioppia</taxon>
    </lineage>
</organism>
<keyword evidence="4" id="KW-1185">Reference proteome</keyword>
<keyword evidence="1" id="KW-0560">Oxidoreductase</keyword>
<dbReference type="GO" id="GO:0016491">
    <property type="term" value="F:oxidoreductase activity"/>
    <property type="evidence" value="ECO:0007669"/>
    <property type="project" value="UniProtKB-KW"/>
</dbReference>
<dbReference type="GO" id="GO:0008203">
    <property type="term" value="P:cholesterol metabolic process"/>
    <property type="evidence" value="ECO:0007669"/>
    <property type="project" value="InterPro"/>
</dbReference>
<name>A0A7R9L9K4_9ACAR</name>
<dbReference type="EMBL" id="OC873214">
    <property type="protein sequence ID" value="CAD7636273.1"/>
    <property type="molecule type" value="Genomic_DNA"/>
</dbReference>
<proteinExistence type="predicted"/>
<dbReference type="OrthoDB" id="426882at2759"/>
<dbReference type="AlphaFoldDB" id="A0A7R9L9K4"/>
<sequence>MFTVRVMERNDMIYVWHHSSDAEPDHCLPDLSMKYNIPNLTVLSKYTYKLYTSSQQVMENLIDIEHNDYVH</sequence>
<gene>
    <name evidence="3" type="ORF">OSB1V03_LOCUS16575</name>
</gene>
<dbReference type="Proteomes" id="UP000759131">
    <property type="component" value="Unassembled WGS sequence"/>
</dbReference>
<dbReference type="EMBL" id="CAJPIZ010018639">
    <property type="protein sequence ID" value="CAG2116616.1"/>
    <property type="molecule type" value="Genomic_DNA"/>
</dbReference>
<evidence type="ECO:0000256" key="1">
    <source>
        <dbReference type="ARBA" id="ARBA00023002"/>
    </source>
</evidence>
<evidence type="ECO:0000313" key="4">
    <source>
        <dbReference type="Proteomes" id="UP000759131"/>
    </source>
</evidence>
<dbReference type="Pfam" id="PF19298">
    <property type="entry name" value="KshA_C"/>
    <property type="match status" value="1"/>
</dbReference>
<evidence type="ECO:0000259" key="2">
    <source>
        <dbReference type="Pfam" id="PF19298"/>
    </source>
</evidence>
<evidence type="ECO:0000313" key="3">
    <source>
        <dbReference type="EMBL" id="CAD7636273.1"/>
    </source>
</evidence>